<name>A0A1G7EYS2_9RHOB</name>
<dbReference type="Pfam" id="PF07799">
    <property type="entry name" value="DUF1643"/>
    <property type="match status" value="1"/>
</dbReference>
<organism evidence="1 2">
    <name type="scientific">Salipiger thiooxidans</name>
    <dbReference type="NCBI Taxonomy" id="282683"/>
    <lineage>
        <taxon>Bacteria</taxon>
        <taxon>Pseudomonadati</taxon>
        <taxon>Pseudomonadota</taxon>
        <taxon>Alphaproteobacteria</taxon>
        <taxon>Rhodobacterales</taxon>
        <taxon>Roseobacteraceae</taxon>
        <taxon>Salipiger</taxon>
    </lineage>
</organism>
<gene>
    <name evidence="1" type="ORF">SAMN04488105_106156</name>
</gene>
<accession>A0A1G7EYS2</accession>
<keyword evidence="2" id="KW-1185">Reference proteome</keyword>
<dbReference type="RefSeq" id="WP_089958761.1">
    <property type="nucleotide sequence ID" value="NZ_FNAV01000006.1"/>
</dbReference>
<sequence length="176" mass="19441">MIERCHEADGVASRAVYSPCERYRYGLERRWGTGRPLLYVMLNPSTADELRNDPTIERCQRRAVLLGFGAMRIANLFAWRATRPADLRRAAEPVGEENDGLLLAWHGEAGMTLGAWGVHGAHLGRGPGIAAALEGELHHLGLTRDGHPRHPLYVSYEVAPTPWPAEARYAVRPAAS</sequence>
<proteinExistence type="predicted"/>
<evidence type="ECO:0000313" key="1">
    <source>
        <dbReference type="EMBL" id="SDE68802.1"/>
    </source>
</evidence>
<reference evidence="2" key="1">
    <citation type="submission" date="2016-10" db="EMBL/GenBank/DDBJ databases">
        <authorList>
            <person name="Varghese N."/>
            <person name="Submissions S."/>
        </authorList>
    </citation>
    <scope>NUCLEOTIDE SEQUENCE [LARGE SCALE GENOMIC DNA]</scope>
    <source>
        <strain evidence="2">DSM 10146</strain>
    </source>
</reference>
<dbReference type="InterPro" id="IPR012441">
    <property type="entry name" value="DUF1643"/>
</dbReference>
<dbReference type="Proteomes" id="UP000198994">
    <property type="component" value="Unassembled WGS sequence"/>
</dbReference>
<dbReference type="EMBL" id="FNAV01000006">
    <property type="protein sequence ID" value="SDE68802.1"/>
    <property type="molecule type" value="Genomic_DNA"/>
</dbReference>
<dbReference type="AlphaFoldDB" id="A0A1G7EYS2"/>
<evidence type="ECO:0008006" key="3">
    <source>
        <dbReference type="Google" id="ProtNLM"/>
    </source>
</evidence>
<dbReference type="OrthoDB" id="9807577at2"/>
<evidence type="ECO:0000313" key="2">
    <source>
        <dbReference type="Proteomes" id="UP000198994"/>
    </source>
</evidence>
<dbReference type="STRING" id="282683.SAMN04488105_106156"/>
<protein>
    <recommendedName>
        <fullName evidence="3">DUF1643 domain-containing protein</fullName>
    </recommendedName>
</protein>